<comment type="caution">
    <text evidence="3">The sequence shown here is derived from an EMBL/GenBank/DDBJ whole genome shotgun (WGS) entry which is preliminary data.</text>
</comment>
<feature type="compositionally biased region" description="Low complexity" evidence="1">
    <location>
        <begin position="91"/>
        <end position="106"/>
    </location>
</feature>
<sequence length="517" mass="53929">MGRHSRKRRGAKTDTSAASGASATSEERHRPGSAEARGERHQDARSAGPDASVEPPWRGRMGEGQVPDAGYGAGWQTTRAHGSVFGGVETPPWGSSVFGGPSPSAGPSGGPGPYAYPGASGDEPTRGGHPQHPEPGGAWGTAWGTMAVAGPGTAAEGPRQEYLDAFDTLGGSDTRDDVFAAGAPRRGMPEQRGTGVREQGPPYDPSSPRAGRPAAQGEDGDGAGFVPGHGPGDGDEEPNAPLAAVSPEPGERRRKGRTLTGAAAAAVTTVLAVVVAGQVTSPDEEQRAGAAGEDRASEADSASRSDSRPNPSEPAPVSYAEKMSTVVPLSRELHGPGTFTAVGGQADGVEGAEEVVRYRVDVEKDLPLDAELFAKAVHTTLNDDRSWSRGGQRGFERVASGQADFVITLASPGTTGEWCAKSGLDTTEQTVSCDSAATQRIMINAYRWAQGSRTFGDDLIRKYREMLINHEVGHRLGRDHEYCGGEGERAPVMMQQTKTLTTDGVSCRPNAWPYPDS</sequence>
<dbReference type="PATRIC" id="fig|1075402.3.peg.3639"/>
<dbReference type="Proteomes" id="UP000176101">
    <property type="component" value="Unassembled WGS sequence"/>
</dbReference>
<dbReference type="SUPFAM" id="SSF55486">
    <property type="entry name" value="Metalloproteases ('zincins'), catalytic domain"/>
    <property type="match status" value="1"/>
</dbReference>
<dbReference type="RefSeq" id="WP_070194692.1">
    <property type="nucleotide sequence ID" value="NZ_LJGU01000091.1"/>
</dbReference>
<keyword evidence="4" id="KW-1185">Reference proteome</keyword>
<dbReference type="EMBL" id="LJGU01000091">
    <property type="protein sequence ID" value="OEV05933.1"/>
    <property type="molecule type" value="Genomic_DNA"/>
</dbReference>
<feature type="domain" description="DUF3152" evidence="2">
    <location>
        <begin position="334"/>
        <end position="515"/>
    </location>
</feature>
<dbReference type="Gene3D" id="3.40.390.10">
    <property type="entry name" value="Collagenase (Catalytic Domain)"/>
    <property type="match status" value="1"/>
</dbReference>
<dbReference type="InterPro" id="IPR024079">
    <property type="entry name" value="MetalloPept_cat_dom_sf"/>
</dbReference>
<feature type="compositionally biased region" description="Basic and acidic residues" evidence="1">
    <location>
        <begin position="25"/>
        <end position="44"/>
    </location>
</feature>
<feature type="compositionally biased region" description="Basic residues" evidence="1">
    <location>
        <begin position="1"/>
        <end position="10"/>
    </location>
</feature>
<dbReference type="STRING" id="1075402.AN216_01305"/>
<dbReference type="AlphaFoldDB" id="A0A1E7KQ00"/>
<dbReference type="GO" id="GO:0008237">
    <property type="term" value="F:metallopeptidase activity"/>
    <property type="evidence" value="ECO:0007669"/>
    <property type="project" value="InterPro"/>
</dbReference>
<dbReference type="Pfam" id="PF11350">
    <property type="entry name" value="DUF3152"/>
    <property type="match status" value="1"/>
</dbReference>
<accession>A0A1E7KQ00</accession>
<feature type="region of interest" description="Disordered" evidence="1">
    <location>
        <begin position="281"/>
        <end position="319"/>
    </location>
</feature>
<feature type="region of interest" description="Disordered" evidence="1">
    <location>
        <begin position="1"/>
        <end position="260"/>
    </location>
</feature>
<feature type="compositionally biased region" description="Low complexity" evidence="1">
    <location>
        <begin position="15"/>
        <end position="24"/>
    </location>
</feature>
<name>A0A1E7KQ00_9ACTN</name>
<reference evidence="3 4" key="1">
    <citation type="journal article" date="2016" name="Front. Microbiol.">
        <title>Comparative Genomics Analysis of Streptomyces Species Reveals Their Adaptation to the Marine Environment and Their Diversity at the Genomic Level.</title>
        <authorList>
            <person name="Tian X."/>
            <person name="Zhang Z."/>
            <person name="Yang T."/>
            <person name="Chen M."/>
            <person name="Li J."/>
            <person name="Chen F."/>
            <person name="Yang J."/>
            <person name="Li W."/>
            <person name="Zhang B."/>
            <person name="Zhang Z."/>
            <person name="Wu J."/>
            <person name="Zhang C."/>
            <person name="Long L."/>
            <person name="Xiao J."/>
        </authorList>
    </citation>
    <scope>NUCLEOTIDE SEQUENCE [LARGE SCALE GENOMIC DNA]</scope>
    <source>
        <strain evidence="3 4">SCSIO 02100</strain>
    </source>
</reference>
<protein>
    <recommendedName>
        <fullName evidence="2">DUF3152 domain-containing protein</fullName>
    </recommendedName>
</protein>
<evidence type="ECO:0000259" key="2">
    <source>
        <dbReference type="Pfam" id="PF11350"/>
    </source>
</evidence>
<feature type="compositionally biased region" description="Low complexity" evidence="1">
    <location>
        <begin position="140"/>
        <end position="150"/>
    </location>
</feature>
<feature type="compositionally biased region" description="Basic and acidic residues" evidence="1">
    <location>
        <begin position="284"/>
        <end position="307"/>
    </location>
</feature>
<organism evidence="3 4">
    <name type="scientific">Streptomyces oceani</name>
    <dbReference type="NCBI Taxonomy" id="1075402"/>
    <lineage>
        <taxon>Bacteria</taxon>
        <taxon>Bacillati</taxon>
        <taxon>Actinomycetota</taxon>
        <taxon>Actinomycetes</taxon>
        <taxon>Kitasatosporales</taxon>
        <taxon>Streptomycetaceae</taxon>
        <taxon>Streptomyces</taxon>
    </lineage>
</organism>
<dbReference type="InterPro" id="IPR022603">
    <property type="entry name" value="DUF3152"/>
</dbReference>
<gene>
    <name evidence="3" type="ORF">AN216_01305</name>
</gene>
<proteinExistence type="predicted"/>
<evidence type="ECO:0000256" key="1">
    <source>
        <dbReference type="SAM" id="MobiDB-lite"/>
    </source>
</evidence>
<evidence type="ECO:0000313" key="4">
    <source>
        <dbReference type="Proteomes" id="UP000176101"/>
    </source>
</evidence>
<evidence type="ECO:0000313" key="3">
    <source>
        <dbReference type="EMBL" id="OEV05933.1"/>
    </source>
</evidence>
<feature type="compositionally biased region" description="Gly residues" evidence="1">
    <location>
        <begin position="222"/>
        <end position="231"/>
    </location>
</feature>